<dbReference type="EMBL" id="JACVVK020000406">
    <property type="protein sequence ID" value="KAK7475423.1"/>
    <property type="molecule type" value="Genomic_DNA"/>
</dbReference>
<organism evidence="1 2">
    <name type="scientific">Batillaria attramentaria</name>
    <dbReference type="NCBI Taxonomy" id="370345"/>
    <lineage>
        <taxon>Eukaryota</taxon>
        <taxon>Metazoa</taxon>
        <taxon>Spiralia</taxon>
        <taxon>Lophotrochozoa</taxon>
        <taxon>Mollusca</taxon>
        <taxon>Gastropoda</taxon>
        <taxon>Caenogastropoda</taxon>
        <taxon>Sorbeoconcha</taxon>
        <taxon>Cerithioidea</taxon>
        <taxon>Batillariidae</taxon>
        <taxon>Batillaria</taxon>
    </lineage>
</organism>
<accession>A0ABD0JL33</accession>
<name>A0ABD0JL33_9CAEN</name>
<comment type="caution">
    <text evidence="1">The sequence shown here is derived from an EMBL/GenBank/DDBJ whole genome shotgun (WGS) entry which is preliminary data.</text>
</comment>
<evidence type="ECO:0000313" key="1">
    <source>
        <dbReference type="EMBL" id="KAK7475423.1"/>
    </source>
</evidence>
<reference evidence="1 2" key="1">
    <citation type="journal article" date="2023" name="Sci. Data">
        <title>Genome assembly of the Korean intertidal mud-creeper Batillaria attramentaria.</title>
        <authorList>
            <person name="Patra A.K."/>
            <person name="Ho P.T."/>
            <person name="Jun S."/>
            <person name="Lee S.J."/>
            <person name="Kim Y."/>
            <person name="Won Y.J."/>
        </authorList>
    </citation>
    <scope>NUCLEOTIDE SEQUENCE [LARGE SCALE GENOMIC DNA]</scope>
    <source>
        <strain evidence="1">Wonlab-2016</strain>
    </source>
</reference>
<sequence length="135" mass="14369">MGKMTGSGIVEKDDILDFLCGASRDSSSNGVPPSVATCVRFDDSGRPSARTTSSMFECLQSEDEDGQVNNAANGPPRFVGTVSRDPARLCLCLAVSLSHYRIRKSSLMGVAPVRSLNFNLFPPVLAALSLTTLSR</sequence>
<dbReference type="Proteomes" id="UP001519460">
    <property type="component" value="Unassembled WGS sequence"/>
</dbReference>
<proteinExistence type="predicted"/>
<protein>
    <submittedName>
        <fullName evidence="1">Uncharacterized protein</fullName>
    </submittedName>
</protein>
<gene>
    <name evidence="1" type="ORF">BaRGS_00033304</name>
</gene>
<dbReference type="AlphaFoldDB" id="A0ABD0JL33"/>
<evidence type="ECO:0000313" key="2">
    <source>
        <dbReference type="Proteomes" id="UP001519460"/>
    </source>
</evidence>
<keyword evidence="2" id="KW-1185">Reference proteome</keyword>